<accession>A0A6L2LYW8</accession>
<dbReference type="Pfam" id="PF24626">
    <property type="entry name" value="SH3_Tf2-1"/>
    <property type="match status" value="1"/>
</dbReference>
<dbReference type="CDD" id="cd01647">
    <property type="entry name" value="RT_LTR"/>
    <property type="match status" value="1"/>
</dbReference>
<organism evidence="5">
    <name type="scientific">Tanacetum cinerariifolium</name>
    <name type="common">Dalmatian daisy</name>
    <name type="synonym">Chrysanthemum cinerariifolium</name>
    <dbReference type="NCBI Taxonomy" id="118510"/>
    <lineage>
        <taxon>Eukaryota</taxon>
        <taxon>Viridiplantae</taxon>
        <taxon>Streptophyta</taxon>
        <taxon>Embryophyta</taxon>
        <taxon>Tracheophyta</taxon>
        <taxon>Spermatophyta</taxon>
        <taxon>Magnoliopsida</taxon>
        <taxon>eudicotyledons</taxon>
        <taxon>Gunneridae</taxon>
        <taxon>Pentapetalae</taxon>
        <taxon>asterids</taxon>
        <taxon>campanulids</taxon>
        <taxon>Asterales</taxon>
        <taxon>Asteraceae</taxon>
        <taxon>Asteroideae</taxon>
        <taxon>Anthemideae</taxon>
        <taxon>Anthemidinae</taxon>
        <taxon>Tanacetum</taxon>
    </lineage>
</organism>
<gene>
    <name evidence="5" type="ORF">Tci_038458</name>
</gene>
<proteinExistence type="predicted"/>
<feature type="compositionally biased region" description="Acidic residues" evidence="1">
    <location>
        <begin position="84"/>
        <end position="102"/>
    </location>
</feature>
<protein>
    <recommendedName>
        <fullName evidence="6">Reverse transcriptase domain-containing protein</fullName>
    </recommendedName>
</protein>
<reference evidence="5" key="1">
    <citation type="journal article" date="2019" name="Sci. Rep.">
        <title>Draft genome of Tanacetum cinerariifolium, the natural source of mosquito coil.</title>
        <authorList>
            <person name="Yamashiro T."/>
            <person name="Shiraishi A."/>
            <person name="Satake H."/>
            <person name="Nakayama K."/>
        </authorList>
    </citation>
    <scope>NUCLEOTIDE SEQUENCE</scope>
</reference>
<feature type="domain" description="Tf2-1-like SH3-like" evidence="4">
    <location>
        <begin position="991"/>
        <end position="1053"/>
    </location>
</feature>
<dbReference type="InterPro" id="IPR043128">
    <property type="entry name" value="Rev_trsase/Diguanyl_cyclase"/>
</dbReference>
<dbReference type="Gene3D" id="3.30.70.270">
    <property type="match status" value="1"/>
</dbReference>
<dbReference type="InterPro" id="IPR005162">
    <property type="entry name" value="Retrotrans_gag_dom"/>
</dbReference>
<dbReference type="Pfam" id="PF03732">
    <property type="entry name" value="Retrotrans_gag"/>
    <property type="match status" value="1"/>
</dbReference>
<dbReference type="PANTHER" id="PTHR24559">
    <property type="entry name" value="TRANSPOSON TY3-I GAG-POL POLYPROTEIN"/>
    <property type="match status" value="1"/>
</dbReference>
<evidence type="ECO:0000313" key="5">
    <source>
        <dbReference type="EMBL" id="GEU66480.1"/>
    </source>
</evidence>
<feature type="domain" description="Retrotransposon gag" evidence="2">
    <location>
        <begin position="462"/>
        <end position="555"/>
    </location>
</feature>
<dbReference type="InterPro" id="IPR053134">
    <property type="entry name" value="RNA-dir_DNA_polymerase"/>
</dbReference>
<feature type="region of interest" description="Disordered" evidence="1">
    <location>
        <begin position="1"/>
        <end position="141"/>
    </location>
</feature>
<dbReference type="PANTHER" id="PTHR24559:SF427">
    <property type="entry name" value="RNA-DIRECTED DNA POLYMERASE"/>
    <property type="match status" value="1"/>
</dbReference>
<evidence type="ECO:0000256" key="1">
    <source>
        <dbReference type="SAM" id="MobiDB-lite"/>
    </source>
</evidence>
<evidence type="ECO:0000259" key="4">
    <source>
        <dbReference type="Pfam" id="PF24626"/>
    </source>
</evidence>
<evidence type="ECO:0000259" key="2">
    <source>
        <dbReference type="Pfam" id="PF03732"/>
    </source>
</evidence>
<dbReference type="SUPFAM" id="SSF56672">
    <property type="entry name" value="DNA/RNA polymerases"/>
    <property type="match status" value="1"/>
</dbReference>
<dbReference type="EMBL" id="BKCJ010005391">
    <property type="protein sequence ID" value="GEU66480.1"/>
    <property type="molecule type" value="Genomic_DNA"/>
</dbReference>
<evidence type="ECO:0008006" key="6">
    <source>
        <dbReference type="Google" id="ProtNLM"/>
    </source>
</evidence>
<feature type="compositionally biased region" description="Acidic residues" evidence="1">
    <location>
        <begin position="109"/>
        <end position="134"/>
    </location>
</feature>
<evidence type="ECO:0000259" key="3">
    <source>
        <dbReference type="Pfam" id="PF17919"/>
    </source>
</evidence>
<dbReference type="Gene3D" id="3.10.10.10">
    <property type="entry name" value="HIV Type 1 Reverse Transcriptase, subunit A, domain 1"/>
    <property type="match status" value="1"/>
</dbReference>
<feature type="domain" description="Reverse transcriptase/retrotransposon-derived protein RNase H-like" evidence="3">
    <location>
        <begin position="811"/>
        <end position="854"/>
    </location>
</feature>
<name>A0A6L2LYW8_TANCI</name>
<dbReference type="InterPro" id="IPR056924">
    <property type="entry name" value="SH3_Tf2-1"/>
</dbReference>
<dbReference type="InterPro" id="IPR041577">
    <property type="entry name" value="RT_RNaseH_2"/>
</dbReference>
<feature type="region of interest" description="Disordered" evidence="1">
    <location>
        <begin position="167"/>
        <end position="214"/>
    </location>
</feature>
<sequence>MQPVDPPLLDYIPGPEEPQTPPVSQDEDEREPMFIQPHDPDYVLEPMYPEYIPLEDEHMLPAEEQPLPHVDSPTAESPRYVTESDPEEDPEEYEDDESEDGPVDYLMDGGDDGDDDDDDSFRDDADDDDEDEEKEEHLALADAAIVVPTVEPASISLSPKVEVERLLSMPTPPSSPLTSLSPSTEERLARCTTPSTHSSKPPVPSPSLPSSGCPTQIQTLKIASTQALIDAVTTALPSPPLLPPLYIPPPVDRRDDILEIELSPRKKSCLFALGPRYEVRESSTSRLTEGRWIAYRFVSTLDAEVRRRGIREVRIAALTPQQVTLDSQRVDLLMEDRIAHQETILIMEGEAYASREAWAHSIGLSQTVHYELQTHREQVRIMVPVIRRGQNTPPNDTNPNNMTLESVQAMIEQDLLRSSTNGDGSHTSAGMTKGMCKLLTWWTEKMESVFQISGCAIENQVKFATCTLLDVALTWWNGQIRTLGPDAYTMTWEILKKKITDKYCPQGEIKKLEIELWNLKVKGNDVPTYTDCFQELTLICTKFVANETEKIDKYIGELPDNIYRSVKASKPKTLDKTIEGTIGQFPRGMVILNLELQDISREIVQSRRIRMGEMQMHKDRCMQLGMQRRKGMHRRTQTPTSSRDSPYSSSTVTIGSVRDEGIVGTTARAFRQRLHKTYFVTLGSPVKNRYPLSRIDDLFDQLQGSSVYSKIDFRSGYHQLRVREQDVPNTAFRTRYGHFEFQVMPFRLTNAPTNEKEHEEHLKAILQLLKKEKLGIHVDTAKIESIKDWESPKTPTEIRQFLGLVGINFDWGEKEENAFQLIKQKLCSAPILALPEGSEDFVVYCDALHKGLGKANVVADALSHKERIEPLRELVTLLWRLKIRDYARIPKVEILYPTQFRKDVPRLEEAILVANMKADITTYVSKCLTCARVKAEHQRLSGVLVQPPIPEWKCDNITMDFITKLPKSSQVSKKSYADLRRKLMELEVGYRVMLKVSPWKGVVRFDKQGKLYPRYVKPFKVLAKVGKVSYRLKLPQELSMVHHTFHMANLKKCYADEPLVMPLKGIHVDNKLQFMEKPVEIMEREIKRLKQNRIPLVKVCWNSRRGLKFTLERENSFK</sequence>
<dbReference type="AlphaFoldDB" id="A0A6L2LYW8"/>
<dbReference type="InterPro" id="IPR043502">
    <property type="entry name" value="DNA/RNA_pol_sf"/>
</dbReference>
<dbReference type="Pfam" id="PF17919">
    <property type="entry name" value="RT_RNaseH_2"/>
    <property type="match status" value="1"/>
</dbReference>
<comment type="caution">
    <text evidence="5">The sequence shown here is derived from an EMBL/GenBank/DDBJ whole genome shotgun (WGS) entry which is preliminary data.</text>
</comment>
<feature type="compositionally biased region" description="Low complexity" evidence="1">
    <location>
        <begin position="638"/>
        <end position="652"/>
    </location>
</feature>
<feature type="region of interest" description="Disordered" evidence="1">
    <location>
        <begin position="631"/>
        <end position="652"/>
    </location>
</feature>